<dbReference type="RefSeq" id="WP_218930686.1">
    <property type="nucleotide sequence ID" value="NZ_JACAOA010000007.1"/>
</dbReference>
<reference evidence="1 2" key="1">
    <citation type="submission" date="2020-06" db="EMBL/GenBank/DDBJ databases">
        <title>Reclassification of Facklamia ignava, Facklamia soureckii and Facklami tabacinasalis as Falseniella iganva gen. nov., comb. nov., Hutsoniella ignava gen. nov., comb. nov., and Ruoffia tabacinasalis gen. nov., comb. nov and description of Ruoffia haltotolerans sp. nov., isolated from hypersaline Inland Sea of Qatar.</title>
        <authorList>
            <person name="Fotedar R."/>
            <person name="Sankaranarayanan K."/>
            <person name="Lawson P."/>
            <person name="Caldwell M."/>
            <person name="Zeyara A."/>
            <person name="Al Malki A."/>
            <person name="Ali M."/>
        </authorList>
    </citation>
    <scope>NUCLEOTIDE SEQUENCE [LARGE SCALE GENOMIC DNA]</scope>
    <source>
        <strain evidence="1 2">INB8</strain>
    </source>
</reference>
<organism evidence="1 2">
    <name type="scientific">Ruoffia halotolerans</name>
    <dbReference type="NCBI Taxonomy" id="2748684"/>
    <lineage>
        <taxon>Bacteria</taxon>
        <taxon>Bacillati</taxon>
        <taxon>Bacillota</taxon>
        <taxon>Bacilli</taxon>
        <taxon>Lactobacillales</taxon>
        <taxon>Aerococcaceae</taxon>
        <taxon>Ruoffia</taxon>
    </lineage>
</organism>
<proteinExistence type="predicted"/>
<dbReference type="Proteomes" id="UP000571018">
    <property type="component" value="Unassembled WGS sequence"/>
</dbReference>
<evidence type="ECO:0000313" key="1">
    <source>
        <dbReference type="EMBL" id="MBA5728972.1"/>
    </source>
</evidence>
<keyword evidence="2" id="KW-1185">Reference proteome</keyword>
<evidence type="ECO:0000313" key="2">
    <source>
        <dbReference type="Proteomes" id="UP000571018"/>
    </source>
</evidence>
<dbReference type="AlphaFoldDB" id="A0A839A4S0"/>
<comment type="caution">
    <text evidence="1">The sequence shown here is derived from an EMBL/GenBank/DDBJ whole genome shotgun (WGS) entry which is preliminary data.</text>
</comment>
<sequence>MLIFTTIFVPKNEVSAQDRTPFTVNVTAGGYRTSGGYRKKYDYASAAVTPDSGIYGGIYVTFRVRFARGGGIATDYKDFSGHYRQYLPYYSGLAIAGEDYYLAASMDAGQPRNSATVKGYWAP</sequence>
<dbReference type="EMBL" id="JACAOA010000007">
    <property type="protein sequence ID" value="MBA5728972.1"/>
    <property type="molecule type" value="Genomic_DNA"/>
</dbReference>
<accession>A0A839A4S0</accession>
<name>A0A839A4S0_9LACT</name>
<protein>
    <submittedName>
        <fullName evidence="1">Uncharacterized protein</fullName>
    </submittedName>
</protein>
<gene>
    <name evidence="1" type="ORF">HW423_04150</name>
</gene>